<keyword evidence="2" id="KW-0449">Lipoprotein</keyword>
<dbReference type="NCBIfam" id="TIGR01004">
    <property type="entry name" value="PulS_OutS"/>
    <property type="match status" value="1"/>
</dbReference>
<accession>A0ABU8DC47</accession>
<dbReference type="EMBL" id="JBANEI010000002">
    <property type="protein sequence ID" value="MEI2681087.1"/>
    <property type="molecule type" value="Genomic_DNA"/>
</dbReference>
<gene>
    <name evidence="2" type="primary">gspS</name>
    <name evidence="2" type="ORF">V8N49_05375</name>
</gene>
<feature type="signal peptide" evidence="1">
    <location>
        <begin position="1"/>
        <end position="17"/>
    </location>
</feature>
<organism evidence="2 3">
    <name type="scientific">Erwinia aphidicola</name>
    <dbReference type="NCBI Taxonomy" id="68334"/>
    <lineage>
        <taxon>Bacteria</taxon>
        <taxon>Pseudomonadati</taxon>
        <taxon>Pseudomonadota</taxon>
        <taxon>Gammaproteobacteria</taxon>
        <taxon>Enterobacterales</taxon>
        <taxon>Erwiniaceae</taxon>
        <taxon>Erwinia</taxon>
    </lineage>
</organism>
<dbReference type="Gene3D" id="1.20.58.1630">
    <property type="entry name" value="Chaperone lipoprotein PulS/OutS"/>
    <property type="match status" value="1"/>
</dbReference>
<dbReference type="InterPro" id="IPR038432">
    <property type="entry name" value="PulS/OutS-like_sf"/>
</dbReference>
<dbReference type="InterPro" id="IPR019114">
    <property type="entry name" value="Chap_lipoprot_PulS/OutS-like"/>
</dbReference>
<name>A0ABU8DC47_ERWAP</name>
<dbReference type="Pfam" id="PF09691">
    <property type="entry name" value="T2SS_PulS_OutS"/>
    <property type="match status" value="1"/>
</dbReference>
<feature type="chain" id="PRO_5046630892" evidence="1">
    <location>
        <begin position="18"/>
        <end position="133"/>
    </location>
</feature>
<evidence type="ECO:0000313" key="2">
    <source>
        <dbReference type="EMBL" id="MEI2681087.1"/>
    </source>
</evidence>
<proteinExistence type="predicted"/>
<dbReference type="Proteomes" id="UP001306592">
    <property type="component" value="Unassembled WGS sequence"/>
</dbReference>
<dbReference type="InterPro" id="IPR005699">
    <property type="entry name" value="Chap_lipoprot_PulS/OutS"/>
</dbReference>
<comment type="caution">
    <text evidence="2">The sequence shown here is derived from an EMBL/GenBank/DDBJ whole genome shotgun (WGS) entry which is preliminary data.</text>
</comment>
<evidence type="ECO:0000313" key="3">
    <source>
        <dbReference type="Proteomes" id="UP001306592"/>
    </source>
</evidence>
<dbReference type="RefSeq" id="WP_224750416.1">
    <property type="nucleotide sequence ID" value="NZ_CP142210.1"/>
</dbReference>
<protein>
    <submittedName>
        <fullName evidence="2">Type II secretion system pilot lipoprotein GspS</fullName>
    </submittedName>
</protein>
<keyword evidence="1" id="KW-0732">Signal</keyword>
<reference evidence="2 3" key="1">
    <citation type="submission" date="2024-02" db="EMBL/GenBank/DDBJ databases">
        <title>First report Erwinia aphidicola in onion in Chile.</title>
        <authorList>
            <person name="Valenzuela M."/>
            <person name="Pena M."/>
            <person name="Dutta B."/>
        </authorList>
    </citation>
    <scope>NUCLEOTIDE SEQUENCE [LARGE SCALE GENOMIC DNA]</scope>
    <source>
        <strain evidence="2 3">QCJ3A</strain>
    </source>
</reference>
<keyword evidence="3" id="KW-1185">Reference proteome</keyword>
<evidence type="ECO:0000256" key="1">
    <source>
        <dbReference type="SAM" id="SignalP"/>
    </source>
</evidence>
<sequence length="133" mass="14006">MMKLVFPALLLSTLALTACQHHQPAAAVPVASQLSQLSAVVASASWLRQNCNRSDIAADDRLAASALLLAAERGWATPPDFRQQLAAQVASRMSALDADAPTLADKCAALNQSSAPFIHFTQKKESAVAAQPQ</sequence>
<dbReference type="PROSITE" id="PS51257">
    <property type="entry name" value="PROKAR_LIPOPROTEIN"/>
    <property type="match status" value="1"/>
</dbReference>